<dbReference type="AlphaFoldDB" id="A0AB73LNC5"/>
<proteinExistence type="predicted"/>
<dbReference type="EMBL" id="MTSU01000004">
    <property type="protein sequence ID" value="ONF93610.1"/>
    <property type="molecule type" value="Genomic_DNA"/>
</dbReference>
<name>A0AB73LNC5_9LEPT</name>
<reference evidence="1 2" key="1">
    <citation type="submission" date="2017-01" db="EMBL/GenBank/DDBJ databases">
        <title>Comparative genomic analysis of Brazilian Leptospira santarosai.</title>
        <authorList>
            <person name="Moreno L.Z."/>
            <person name="Miraglia F."/>
            <person name="Kremer F.S."/>
            <person name="Eslabao M.R."/>
            <person name="Lilenbaum W."/>
            <person name="Dellagostin O.A."/>
            <person name="Moreno A.M."/>
        </authorList>
    </citation>
    <scope>NUCLEOTIDE SEQUENCE [LARGE SCALE GENOMIC DNA]</scope>
    <source>
        <strain evidence="1 2">M52/8-19</strain>
    </source>
</reference>
<comment type="caution">
    <text evidence="1">The sequence shown here is derived from an EMBL/GenBank/DDBJ whole genome shotgun (WGS) entry which is preliminary data.</text>
</comment>
<protein>
    <submittedName>
        <fullName evidence="1">Uncharacterized protein</fullName>
    </submittedName>
</protein>
<organism evidence="1 2">
    <name type="scientific">Leptospira santarosai</name>
    <dbReference type="NCBI Taxonomy" id="28183"/>
    <lineage>
        <taxon>Bacteria</taxon>
        <taxon>Pseudomonadati</taxon>
        <taxon>Spirochaetota</taxon>
        <taxon>Spirochaetia</taxon>
        <taxon>Leptospirales</taxon>
        <taxon>Leptospiraceae</taxon>
        <taxon>Leptospira</taxon>
    </lineage>
</organism>
<evidence type="ECO:0000313" key="2">
    <source>
        <dbReference type="Proteomes" id="UP000189337"/>
    </source>
</evidence>
<sequence length="92" mass="10783">MTFFSDLFEGKNYGNLCKKKSLLSFIDSNLKFLKVLKAEYECARARLNQREFGLRNFPNTLNPYIKTKCGSSHNYVSLGMLAFYYLFRSRTL</sequence>
<accession>A0AB73LNC5</accession>
<evidence type="ECO:0000313" key="1">
    <source>
        <dbReference type="EMBL" id="ONF93610.1"/>
    </source>
</evidence>
<dbReference type="Proteomes" id="UP000189337">
    <property type="component" value="Unassembled WGS sequence"/>
</dbReference>
<gene>
    <name evidence="1" type="ORF">BWD14_05955</name>
</gene>